<name>A0A916WG71_9BURK</name>
<feature type="coiled-coil region" evidence="4">
    <location>
        <begin position="669"/>
        <end position="703"/>
    </location>
</feature>
<dbReference type="EMBL" id="BMIG01000005">
    <property type="protein sequence ID" value="GGA97842.1"/>
    <property type="molecule type" value="Genomic_DNA"/>
</dbReference>
<dbReference type="PROSITE" id="PS50109">
    <property type="entry name" value="HIS_KIN"/>
    <property type="match status" value="1"/>
</dbReference>
<evidence type="ECO:0000256" key="1">
    <source>
        <dbReference type="ARBA" id="ARBA00022679"/>
    </source>
</evidence>
<evidence type="ECO:0000259" key="5">
    <source>
        <dbReference type="PROSITE" id="PS50109"/>
    </source>
</evidence>
<organism evidence="6 7">
    <name type="scientific">Polaromonas eurypsychrophila</name>
    <dbReference type="NCBI Taxonomy" id="1614635"/>
    <lineage>
        <taxon>Bacteria</taxon>
        <taxon>Pseudomonadati</taxon>
        <taxon>Pseudomonadota</taxon>
        <taxon>Betaproteobacteria</taxon>
        <taxon>Burkholderiales</taxon>
        <taxon>Comamonadaceae</taxon>
        <taxon>Polaromonas</taxon>
    </lineage>
</organism>
<keyword evidence="3" id="KW-0902">Two-component regulatory system</keyword>
<reference evidence="6" key="1">
    <citation type="journal article" date="2014" name="Int. J. Syst. Evol. Microbiol.">
        <title>Complete genome sequence of Corynebacterium casei LMG S-19264T (=DSM 44701T), isolated from a smear-ripened cheese.</title>
        <authorList>
            <consortium name="US DOE Joint Genome Institute (JGI-PGF)"/>
            <person name="Walter F."/>
            <person name="Albersmeier A."/>
            <person name="Kalinowski J."/>
            <person name="Ruckert C."/>
        </authorList>
    </citation>
    <scope>NUCLEOTIDE SEQUENCE</scope>
    <source>
        <strain evidence="6">CGMCC 1.15322</strain>
    </source>
</reference>
<dbReference type="InterPro" id="IPR050482">
    <property type="entry name" value="Sensor_HK_TwoCompSys"/>
</dbReference>
<dbReference type="Proteomes" id="UP000620596">
    <property type="component" value="Unassembled WGS sequence"/>
</dbReference>
<dbReference type="InterPro" id="IPR036890">
    <property type="entry name" value="HATPase_C_sf"/>
</dbReference>
<dbReference type="GO" id="GO:0046983">
    <property type="term" value="F:protein dimerization activity"/>
    <property type="evidence" value="ECO:0007669"/>
    <property type="project" value="InterPro"/>
</dbReference>
<dbReference type="SUPFAM" id="SSF55781">
    <property type="entry name" value="GAF domain-like"/>
    <property type="match status" value="2"/>
</dbReference>
<dbReference type="InterPro" id="IPR003018">
    <property type="entry name" value="GAF"/>
</dbReference>
<dbReference type="Gene3D" id="3.30.565.10">
    <property type="entry name" value="Histidine kinase-like ATPase, C-terminal domain"/>
    <property type="match status" value="1"/>
</dbReference>
<feature type="domain" description="Histidine kinase" evidence="5">
    <location>
        <begin position="804"/>
        <end position="893"/>
    </location>
</feature>
<dbReference type="InterPro" id="IPR035965">
    <property type="entry name" value="PAS-like_dom_sf"/>
</dbReference>
<dbReference type="SMART" id="SM00065">
    <property type="entry name" value="GAF"/>
    <property type="match status" value="2"/>
</dbReference>
<dbReference type="Pfam" id="PF01590">
    <property type="entry name" value="GAF"/>
    <property type="match status" value="2"/>
</dbReference>
<dbReference type="SUPFAM" id="SSF55785">
    <property type="entry name" value="PYP-like sensor domain (PAS domain)"/>
    <property type="match status" value="2"/>
</dbReference>
<keyword evidence="1" id="KW-0808">Transferase</keyword>
<comment type="caution">
    <text evidence="6">The sequence shown here is derived from an EMBL/GenBank/DDBJ whole genome shotgun (WGS) entry which is preliminary data.</text>
</comment>
<dbReference type="InterPro" id="IPR029016">
    <property type="entry name" value="GAF-like_dom_sf"/>
</dbReference>
<dbReference type="GO" id="GO:0016020">
    <property type="term" value="C:membrane"/>
    <property type="evidence" value="ECO:0007669"/>
    <property type="project" value="InterPro"/>
</dbReference>
<dbReference type="InterPro" id="IPR011712">
    <property type="entry name" value="Sig_transdc_His_kin_sub3_dim/P"/>
</dbReference>
<dbReference type="InterPro" id="IPR003594">
    <property type="entry name" value="HATPase_dom"/>
</dbReference>
<dbReference type="InterPro" id="IPR000014">
    <property type="entry name" value="PAS"/>
</dbReference>
<dbReference type="InterPro" id="IPR013656">
    <property type="entry name" value="PAS_4"/>
</dbReference>
<dbReference type="CDD" id="cd16917">
    <property type="entry name" value="HATPase_UhpB-NarQ-NarX-like"/>
    <property type="match status" value="1"/>
</dbReference>
<evidence type="ECO:0000313" key="6">
    <source>
        <dbReference type="EMBL" id="GGA97842.1"/>
    </source>
</evidence>
<evidence type="ECO:0000256" key="3">
    <source>
        <dbReference type="ARBA" id="ARBA00023012"/>
    </source>
</evidence>
<dbReference type="PANTHER" id="PTHR24421">
    <property type="entry name" value="NITRATE/NITRITE SENSOR PROTEIN NARX-RELATED"/>
    <property type="match status" value="1"/>
</dbReference>
<keyword evidence="4" id="KW-0175">Coiled coil</keyword>
<dbReference type="NCBIfam" id="TIGR00229">
    <property type="entry name" value="sensory_box"/>
    <property type="match status" value="1"/>
</dbReference>
<reference evidence="6" key="2">
    <citation type="submission" date="2020-09" db="EMBL/GenBank/DDBJ databases">
        <authorList>
            <person name="Sun Q."/>
            <person name="Zhou Y."/>
        </authorList>
    </citation>
    <scope>NUCLEOTIDE SEQUENCE</scope>
    <source>
        <strain evidence="6">CGMCC 1.15322</strain>
    </source>
</reference>
<dbReference type="SMART" id="SM00387">
    <property type="entry name" value="HATPase_c"/>
    <property type="match status" value="1"/>
</dbReference>
<dbReference type="SUPFAM" id="SSF55874">
    <property type="entry name" value="ATPase domain of HSP90 chaperone/DNA topoisomerase II/histidine kinase"/>
    <property type="match status" value="1"/>
</dbReference>
<evidence type="ECO:0000256" key="2">
    <source>
        <dbReference type="ARBA" id="ARBA00022777"/>
    </source>
</evidence>
<evidence type="ECO:0000313" key="7">
    <source>
        <dbReference type="Proteomes" id="UP000620596"/>
    </source>
</evidence>
<keyword evidence="7" id="KW-1185">Reference proteome</keyword>
<evidence type="ECO:0000256" key="4">
    <source>
        <dbReference type="SAM" id="Coils"/>
    </source>
</evidence>
<dbReference type="Pfam" id="PF08448">
    <property type="entry name" value="PAS_4"/>
    <property type="match status" value="1"/>
</dbReference>
<dbReference type="InterPro" id="IPR005467">
    <property type="entry name" value="His_kinase_dom"/>
</dbReference>
<keyword evidence="2" id="KW-0418">Kinase</keyword>
<dbReference type="Gene3D" id="3.30.450.20">
    <property type="entry name" value="PAS domain"/>
    <property type="match status" value="2"/>
</dbReference>
<dbReference type="Gene3D" id="1.20.5.1930">
    <property type="match status" value="1"/>
</dbReference>
<proteinExistence type="predicted"/>
<sequence>MVRARDLAIAAHKSFEYAYGAMSAKPFNPNDQSTWPSAEDIRKFEKTIVGEVDSPSLTAQPILYKQGDPSSTFIAFGRDDAQPGAGDTAHASDEPFRALFESIDEGVATIEVLFDENGHAIDYRYLAVNRAHQAMSGLGSEVVGKRISEVMPDIDPSVIQRIGKVAFSGEPSRFEDFIPSFDRWFEVYLSPFGHRGSRTIVAVFRDITERKRRERLQVFLLTLSDALRPLADPQAIQVLAANLLGEHLQVNQASYGEVLGEYVHISHSYAKGLPPLVGSFRSEDYGKRLADGYRAGKLQVSADITSDPLFEEHERKAMAAANVGAYIAVPLFKAGIWVGLLSVLSVLPRIWASTEVEAVQEVAERTWVAVERTRAERALSRSEEKYRSLFESIDEGVSTIEVLFDEQDKAIDYKVLEINASHEAMSGMGREIIGKRGRELIPALEQRVIERLEQVVLTGQPIRFQDYVSGLDRWFDVYLARDGGNGSRRVVSVFNNITERKRRERHAAFLDKLSQTSTLLKSPDEVVRATGEALGAYLDVSSYHVIGVKLDPGEEPAEARFTALASWEREGFFVPSGAYRAGDYLSEEFLRAASAGESVVVRDTDTDPRTDKEAYRAVGMRAFIAAPILKDDAWPGLISVGAPRVRDWRPDEVTLIVEVAHRVFPVFERARAEEALRHSAERTRELQRRLTEMEENERRALHRELHDRIGQDLATAKLNIELARALPSAEIDNRLGMALELLQSAIATSRNIMAELRPPGLDDHGLGVAIRILAGSLEDRFPIAVSVRDVDIELRLPPLIEAALFRIAQEAVNNLTKYANARAVEISFVQEAQEVRLMIADDGCGFDTTQLPESGSYGLQIMRERAEAVDAKLKVDSALGRGTRIMAVLERTT</sequence>
<protein>
    <recommendedName>
        <fullName evidence="5">Histidine kinase domain-containing protein</fullName>
    </recommendedName>
</protein>
<dbReference type="GO" id="GO:0000155">
    <property type="term" value="F:phosphorelay sensor kinase activity"/>
    <property type="evidence" value="ECO:0007669"/>
    <property type="project" value="InterPro"/>
</dbReference>
<dbReference type="Pfam" id="PF02518">
    <property type="entry name" value="HATPase_c"/>
    <property type="match status" value="1"/>
</dbReference>
<dbReference type="Gene3D" id="3.30.450.40">
    <property type="match status" value="2"/>
</dbReference>
<gene>
    <name evidence="6" type="ORF">GCM10011496_18640</name>
</gene>
<dbReference type="Pfam" id="PF13188">
    <property type="entry name" value="PAS_8"/>
    <property type="match status" value="1"/>
</dbReference>
<accession>A0A916WG71</accession>
<dbReference type="AlphaFoldDB" id="A0A916WG71"/>
<dbReference type="Pfam" id="PF07730">
    <property type="entry name" value="HisKA_3"/>
    <property type="match status" value="1"/>
</dbReference>